<proteinExistence type="inferred from homology"/>
<evidence type="ECO:0000313" key="8">
    <source>
        <dbReference type="Proteomes" id="UP000193467"/>
    </source>
</evidence>
<feature type="domain" description="Extradiol ring-cleavage dioxygenase class III enzyme subunit B" evidence="6">
    <location>
        <begin position="105"/>
        <end position="340"/>
    </location>
</feature>
<dbReference type="GO" id="GO:0008270">
    <property type="term" value="F:zinc ion binding"/>
    <property type="evidence" value="ECO:0007669"/>
    <property type="project" value="InterPro"/>
</dbReference>
<keyword evidence="8" id="KW-1185">Reference proteome</keyword>
<reference evidence="7 8" key="1">
    <citation type="submission" date="2016-07" db="EMBL/GenBank/DDBJ databases">
        <title>Pervasive Adenine N6-methylation of Active Genes in Fungi.</title>
        <authorList>
            <consortium name="DOE Joint Genome Institute"/>
            <person name="Mondo S.J."/>
            <person name="Dannebaum R.O."/>
            <person name="Kuo R.C."/>
            <person name="Labutti K."/>
            <person name="Haridas S."/>
            <person name="Kuo A."/>
            <person name="Salamov A."/>
            <person name="Ahrendt S.R."/>
            <person name="Lipzen A."/>
            <person name="Sullivan W."/>
            <person name="Andreopoulos W.B."/>
            <person name="Clum A."/>
            <person name="Lindquist E."/>
            <person name="Daum C."/>
            <person name="Ramamoorthy G.K."/>
            <person name="Gryganskyi A."/>
            <person name="Culley D."/>
            <person name="Magnuson J.K."/>
            <person name="James T.Y."/>
            <person name="O'Malley M.A."/>
            <person name="Stajich J.E."/>
            <person name="Spatafora J.W."/>
            <person name="Visel A."/>
            <person name="Grigoriev I.V."/>
        </authorList>
    </citation>
    <scope>NUCLEOTIDE SEQUENCE [LARGE SCALE GENOMIC DNA]</scope>
    <source>
        <strain evidence="7 8">62-1032</strain>
    </source>
</reference>
<dbReference type="PANTHER" id="PTHR30096">
    <property type="entry name" value="4,5-DOPA DIOXYGENASE EXTRADIOL-LIKE PROTEIN"/>
    <property type="match status" value="1"/>
</dbReference>
<protein>
    <submittedName>
        <fullName evidence="7">Extradiol ring-cleavage dioxygenase class III enzyme subunit B</fullName>
    </submittedName>
</protein>
<dbReference type="GO" id="GO:0008198">
    <property type="term" value="F:ferrous iron binding"/>
    <property type="evidence" value="ECO:0007669"/>
    <property type="project" value="InterPro"/>
</dbReference>
<dbReference type="PANTHER" id="PTHR30096:SF0">
    <property type="entry name" value="4,5-DOPA DIOXYGENASE EXTRADIOL-LIKE PROTEIN"/>
    <property type="match status" value="1"/>
</dbReference>
<keyword evidence="3" id="KW-0479">Metal-binding</keyword>
<dbReference type="GO" id="GO:0016702">
    <property type="term" value="F:oxidoreductase activity, acting on single donors with incorporation of molecular oxygen, incorporation of two atoms of oxygen"/>
    <property type="evidence" value="ECO:0007669"/>
    <property type="project" value="UniProtKB-ARBA"/>
</dbReference>
<dbReference type="Proteomes" id="UP000193467">
    <property type="component" value="Unassembled WGS sequence"/>
</dbReference>
<dbReference type="SUPFAM" id="SSF53213">
    <property type="entry name" value="LigB-like"/>
    <property type="match status" value="1"/>
</dbReference>
<dbReference type="CDD" id="cd07363">
    <property type="entry name" value="45_DOPA_Dioxygenase"/>
    <property type="match status" value="1"/>
</dbReference>
<evidence type="ECO:0000256" key="3">
    <source>
        <dbReference type="ARBA" id="ARBA00022723"/>
    </source>
</evidence>
<comment type="similarity">
    <text evidence="2">Belongs to the DODA-type extradiol aromatic ring-opening dioxygenase family.</text>
</comment>
<evidence type="ECO:0000256" key="5">
    <source>
        <dbReference type="ARBA" id="ARBA00023002"/>
    </source>
</evidence>
<dbReference type="InParanoid" id="A0A1Y2FYL3"/>
<evidence type="ECO:0000313" key="7">
    <source>
        <dbReference type="EMBL" id="ORY89118.1"/>
    </source>
</evidence>
<dbReference type="STRING" id="106004.A0A1Y2FYL3"/>
<evidence type="ECO:0000256" key="4">
    <source>
        <dbReference type="ARBA" id="ARBA00022833"/>
    </source>
</evidence>
<keyword evidence="5" id="KW-0560">Oxidoreductase</keyword>
<gene>
    <name evidence="7" type="ORF">BCR35DRAFT_300932</name>
</gene>
<dbReference type="AlphaFoldDB" id="A0A1Y2FYL3"/>
<dbReference type="InterPro" id="IPR014436">
    <property type="entry name" value="Extradiol_dOase_DODA"/>
</dbReference>
<dbReference type="OrthoDB" id="7396853at2759"/>
<evidence type="ECO:0000256" key="1">
    <source>
        <dbReference type="ARBA" id="ARBA00001947"/>
    </source>
</evidence>
<keyword evidence="7" id="KW-0223">Dioxygenase</keyword>
<comment type="caution">
    <text evidence="7">The sequence shown here is derived from an EMBL/GenBank/DDBJ whole genome shotgun (WGS) entry which is preliminary data.</text>
</comment>
<accession>A0A1Y2FYL3</accession>
<dbReference type="InterPro" id="IPR004183">
    <property type="entry name" value="Xdiol_dOase_suB"/>
</dbReference>
<name>A0A1Y2FYL3_9BASI</name>
<organism evidence="7 8">
    <name type="scientific">Leucosporidium creatinivorum</name>
    <dbReference type="NCBI Taxonomy" id="106004"/>
    <lineage>
        <taxon>Eukaryota</taxon>
        <taxon>Fungi</taxon>
        <taxon>Dikarya</taxon>
        <taxon>Basidiomycota</taxon>
        <taxon>Pucciniomycotina</taxon>
        <taxon>Microbotryomycetes</taxon>
        <taxon>Leucosporidiales</taxon>
        <taxon>Leucosporidium</taxon>
    </lineage>
</organism>
<dbReference type="FunCoup" id="A0A1Y2FYL3">
    <property type="interactions" value="272"/>
</dbReference>
<evidence type="ECO:0000259" key="6">
    <source>
        <dbReference type="Pfam" id="PF02900"/>
    </source>
</evidence>
<dbReference type="Gene3D" id="3.40.830.10">
    <property type="entry name" value="LigB-like"/>
    <property type="match status" value="1"/>
</dbReference>
<comment type="cofactor">
    <cofactor evidence="1">
        <name>Zn(2+)</name>
        <dbReference type="ChEBI" id="CHEBI:29105"/>
    </cofactor>
</comment>
<dbReference type="Pfam" id="PF02900">
    <property type="entry name" value="LigB"/>
    <property type="match status" value="1"/>
</dbReference>
<dbReference type="EMBL" id="MCGR01000007">
    <property type="protein sequence ID" value="ORY89118.1"/>
    <property type="molecule type" value="Genomic_DNA"/>
</dbReference>
<sequence length="360" mass="38714">MLKRLTSYFTPASATLAASSYSTTTNHSTSTMPSAAPPQSHEINSLPAEWKAELDNLPTLEQTGGKIPSIFLAHGQPLLIYPPSLSVASSGMAAVADIQGPKGSLANFLKDLGPALLKKYEPKAIVVFSAHWETNNGALVTDYGEENPLLMDYFGFPPQLYEVAFKSSGDSALSERVVGLLKKSGIAARTTTKLEKRGEDGRGFRGPGFDHGVFVPFKLMFKDVSPIPIIQVSIDASLDPRKEYALGAALEELRSEGVLIISGGLTIHTFRDFGAFSPKTAGPVYKEFERSIIDAVEIEDPAKRQQALYALTSHPGFRPSHPREEHFVPLYIAAGAADKTGGRARVLQGCHGAKSIVFGV</sequence>
<keyword evidence="4" id="KW-0862">Zinc</keyword>
<evidence type="ECO:0000256" key="2">
    <source>
        <dbReference type="ARBA" id="ARBA00007581"/>
    </source>
</evidence>